<dbReference type="Proteomes" id="UP001526246">
    <property type="component" value="Unassembled WGS sequence"/>
</dbReference>
<dbReference type="PRINTS" id="PR00038">
    <property type="entry name" value="HTHLUXR"/>
</dbReference>
<accession>A0ABT3JDA5</accession>
<dbReference type="Gene3D" id="3.40.50.2300">
    <property type="match status" value="1"/>
</dbReference>
<name>A0ABT3JDA5_9SPHN</name>
<evidence type="ECO:0000259" key="4">
    <source>
        <dbReference type="PROSITE" id="PS50110"/>
    </source>
</evidence>
<dbReference type="SMART" id="SM00421">
    <property type="entry name" value="HTH_LUXR"/>
    <property type="match status" value="1"/>
</dbReference>
<dbReference type="InterPro" id="IPR051015">
    <property type="entry name" value="EvgA-like"/>
</dbReference>
<dbReference type="SUPFAM" id="SSF46894">
    <property type="entry name" value="C-terminal effector domain of the bipartite response regulators"/>
    <property type="match status" value="1"/>
</dbReference>
<organism evidence="5 6">
    <name type="scientific">Sphingomonas arvum</name>
    <dbReference type="NCBI Taxonomy" id="2992113"/>
    <lineage>
        <taxon>Bacteria</taxon>
        <taxon>Pseudomonadati</taxon>
        <taxon>Pseudomonadota</taxon>
        <taxon>Alphaproteobacteria</taxon>
        <taxon>Sphingomonadales</taxon>
        <taxon>Sphingomonadaceae</taxon>
        <taxon>Sphingomonas</taxon>
    </lineage>
</organism>
<dbReference type="InterPro" id="IPR016032">
    <property type="entry name" value="Sig_transdc_resp-reg_C-effctor"/>
</dbReference>
<proteinExistence type="predicted"/>
<dbReference type="InterPro" id="IPR011006">
    <property type="entry name" value="CheY-like_superfamily"/>
</dbReference>
<protein>
    <submittedName>
        <fullName evidence="5">Response regulator transcription factor</fullName>
    </submittedName>
</protein>
<dbReference type="InterPro" id="IPR000792">
    <property type="entry name" value="Tscrpt_reg_LuxR_C"/>
</dbReference>
<comment type="caution">
    <text evidence="5">The sequence shown here is derived from an EMBL/GenBank/DDBJ whole genome shotgun (WGS) entry which is preliminary data.</text>
</comment>
<dbReference type="SUPFAM" id="SSF52172">
    <property type="entry name" value="CheY-like"/>
    <property type="match status" value="1"/>
</dbReference>
<dbReference type="PANTHER" id="PTHR45566:SF1">
    <property type="entry name" value="HTH-TYPE TRANSCRIPTIONAL REGULATOR YHJB-RELATED"/>
    <property type="match status" value="1"/>
</dbReference>
<dbReference type="InterPro" id="IPR001789">
    <property type="entry name" value="Sig_transdc_resp-reg_receiver"/>
</dbReference>
<evidence type="ECO:0000256" key="1">
    <source>
        <dbReference type="ARBA" id="ARBA00023125"/>
    </source>
</evidence>
<reference evidence="5 6" key="1">
    <citation type="submission" date="2022-10" db="EMBL/GenBank/DDBJ databases">
        <title>Sphingomonas sp.</title>
        <authorList>
            <person name="Jin C."/>
        </authorList>
    </citation>
    <scope>NUCLEOTIDE SEQUENCE [LARGE SCALE GENOMIC DNA]</scope>
    <source>
        <strain evidence="5 6">BN140010</strain>
    </source>
</reference>
<evidence type="ECO:0000313" key="6">
    <source>
        <dbReference type="Proteomes" id="UP001526246"/>
    </source>
</evidence>
<sequence>MIAHKDPLARSYLRLILKRDLELADCAEADNLDALLARLRQGGSTKLAVVDLELPGLSCEVGLRYLTSHYPTTRVAVLFGKLTRDLLQRLSVTGVAALIPKGASAATLADMLRRVMDAQGFVSFAAVDGGVEEQVVQSSLLHQELTARQREVLRLLSRGYSNREIGHMLGVAEGTVKVHVNAAFKALGVHNRVSAAVALRSLFESGPTEGPDL</sequence>
<dbReference type="PROSITE" id="PS50110">
    <property type="entry name" value="RESPONSE_REGULATORY"/>
    <property type="match status" value="1"/>
</dbReference>
<keyword evidence="6" id="KW-1185">Reference proteome</keyword>
<evidence type="ECO:0000256" key="2">
    <source>
        <dbReference type="PROSITE-ProRule" id="PRU00169"/>
    </source>
</evidence>
<dbReference type="Pfam" id="PF00196">
    <property type="entry name" value="GerE"/>
    <property type="match status" value="1"/>
</dbReference>
<dbReference type="Gene3D" id="1.10.10.10">
    <property type="entry name" value="Winged helix-like DNA-binding domain superfamily/Winged helix DNA-binding domain"/>
    <property type="match status" value="1"/>
</dbReference>
<dbReference type="RefSeq" id="WP_264881041.1">
    <property type="nucleotide sequence ID" value="NZ_JAPDOB010000001.1"/>
</dbReference>
<dbReference type="PANTHER" id="PTHR45566">
    <property type="entry name" value="HTH-TYPE TRANSCRIPTIONAL REGULATOR YHJB-RELATED"/>
    <property type="match status" value="1"/>
</dbReference>
<dbReference type="PROSITE" id="PS50043">
    <property type="entry name" value="HTH_LUXR_2"/>
    <property type="match status" value="1"/>
</dbReference>
<dbReference type="InterPro" id="IPR036388">
    <property type="entry name" value="WH-like_DNA-bd_sf"/>
</dbReference>
<feature type="domain" description="HTH luxR-type" evidence="3">
    <location>
        <begin position="138"/>
        <end position="203"/>
    </location>
</feature>
<dbReference type="EMBL" id="JAPDOB010000001">
    <property type="protein sequence ID" value="MCW3796994.1"/>
    <property type="molecule type" value="Genomic_DNA"/>
</dbReference>
<evidence type="ECO:0000313" key="5">
    <source>
        <dbReference type="EMBL" id="MCW3796994.1"/>
    </source>
</evidence>
<feature type="modified residue" description="4-aspartylphosphate" evidence="2">
    <location>
        <position position="51"/>
    </location>
</feature>
<dbReference type="CDD" id="cd06170">
    <property type="entry name" value="LuxR_C_like"/>
    <property type="match status" value="1"/>
</dbReference>
<keyword evidence="2" id="KW-0597">Phosphoprotein</keyword>
<keyword evidence="1" id="KW-0238">DNA-binding</keyword>
<feature type="domain" description="Response regulatory" evidence="4">
    <location>
        <begin position="1"/>
        <end position="116"/>
    </location>
</feature>
<evidence type="ECO:0000259" key="3">
    <source>
        <dbReference type="PROSITE" id="PS50043"/>
    </source>
</evidence>
<gene>
    <name evidence="5" type="ORF">OMW55_04135</name>
</gene>